<name>A0ABU0E431_9FIRM</name>
<proteinExistence type="predicted"/>
<keyword evidence="10" id="KW-1185">Reference proteome</keyword>
<accession>A0ABU0E431</accession>
<dbReference type="InterPro" id="IPR013012">
    <property type="entry name" value="PTS_EIIB_3"/>
</dbReference>
<dbReference type="PANTHER" id="PTHR34581:SF2">
    <property type="entry name" value="PTS SYSTEM N,N'-DIACETYLCHITOBIOSE-SPECIFIC EIIB COMPONENT"/>
    <property type="match status" value="1"/>
</dbReference>
<dbReference type="EMBL" id="JAUSUR010000003">
    <property type="protein sequence ID" value="MDQ0361476.1"/>
    <property type="molecule type" value="Genomic_DNA"/>
</dbReference>
<dbReference type="SUPFAM" id="SSF52794">
    <property type="entry name" value="PTS system IIB component-like"/>
    <property type="match status" value="1"/>
</dbReference>
<dbReference type="RefSeq" id="WP_307408226.1">
    <property type="nucleotide sequence ID" value="NZ_JAUSUR010000003.1"/>
</dbReference>
<reference evidence="9 10" key="1">
    <citation type="submission" date="2023-07" db="EMBL/GenBank/DDBJ databases">
        <title>Genomic Encyclopedia of Type Strains, Phase IV (KMG-IV): sequencing the most valuable type-strain genomes for metagenomic binning, comparative biology and taxonomic classification.</title>
        <authorList>
            <person name="Goeker M."/>
        </authorList>
    </citation>
    <scope>NUCLEOTIDE SEQUENCE [LARGE SCALE GENOMIC DNA]</scope>
    <source>
        <strain evidence="9 10">DSM 16784</strain>
    </source>
</reference>
<keyword evidence="4" id="KW-0808">Transferase</keyword>
<keyword evidence="2" id="KW-0597">Phosphoprotein</keyword>
<gene>
    <name evidence="9" type="ORF">J2S15_002223</name>
</gene>
<evidence type="ECO:0000256" key="6">
    <source>
        <dbReference type="ARBA" id="ARBA00022777"/>
    </source>
</evidence>
<dbReference type="Proteomes" id="UP001230220">
    <property type="component" value="Unassembled WGS sequence"/>
</dbReference>
<sequence>MINFVICCSQGMSSSALMKKMKDYVSEQNLDIDVKASTVDRILSNDVAFDILMLGPQIRFERTKIKNVFPDKIVEIIPMKAYGRLDGAEVIKTGLKLLEDNGK</sequence>
<dbReference type="InterPro" id="IPR036095">
    <property type="entry name" value="PTS_EIIB-like_sf"/>
</dbReference>
<feature type="modified residue" description="Phosphocysteine; by EIIA" evidence="7">
    <location>
        <position position="8"/>
    </location>
</feature>
<dbReference type="PROSITE" id="PS51100">
    <property type="entry name" value="PTS_EIIB_TYPE_3"/>
    <property type="match status" value="1"/>
</dbReference>
<evidence type="ECO:0000256" key="4">
    <source>
        <dbReference type="ARBA" id="ARBA00022679"/>
    </source>
</evidence>
<dbReference type="InterPro" id="IPR003501">
    <property type="entry name" value="PTS_EIIB_2/3"/>
</dbReference>
<dbReference type="Pfam" id="PF02302">
    <property type="entry name" value="PTS_IIB"/>
    <property type="match status" value="1"/>
</dbReference>
<evidence type="ECO:0000256" key="7">
    <source>
        <dbReference type="PROSITE-ProRule" id="PRU00423"/>
    </source>
</evidence>
<evidence type="ECO:0000256" key="3">
    <source>
        <dbReference type="ARBA" id="ARBA00022597"/>
    </source>
</evidence>
<organism evidence="9 10">
    <name type="scientific">Breznakia pachnodae</name>
    <dbReference type="NCBI Taxonomy" id="265178"/>
    <lineage>
        <taxon>Bacteria</taxon>
        <taxon>Bacillati</taxon>
        <taxon>Bacillota</taxon>
        <taxon>Erysipelotrichia</taxon>
        <taxon>Erysipelotrichales</taxon>
        <taxon>Erysipelotrichaceae</taxon>
        <taxon>Breznakia</taxon>
    </lineage>
</organism>
<keyword evidence="6" id="KW-0418">Kinase</keyword>
<evidence type="ECO:0000313" key="10">
    <source>
        <dbReference type="Proteomes" id="UP001230220"/>
    </source>
</evidence>
<feature type="domain" description="PTS EIIB type-3" evidence="8">
    <location>
        <begin position="1"/>
        <end position="103"/>
    </location>
</feature>
<evidence type="ECO:0000259" key="8">
    <source>
        <dbReference type="PROSITE" id="PS51100"/>
    </source>
</evidence>
<dbReference type="PANTHER" id="PTHR34581">
    <property type="entry name" value="PTS SYSTEM N,N'-DIACETYLCHITOBIOSE-SPECIFIC EIIB COMPONENT"/>
    <property type="match status" value="1"/>
</dbReference>
<dbReference type="InterPro" id="IPR051819">
    <property type="entry name" value="PTS_sugar-specific_EIIB"/>
</dbReference>
<evidence type="ECO:0000256" key="2">
    <source>
        <dbReference type="ARBA" id="ARBA00022553"/>
    </source>
</evidence>
<evidence type="ECO:0000256" key="1">
    <source>
        <dbReference type="ARBA" id="ARBA00022448"/>
    </source>
</evidence>
<keyword evidence="1" id="KW-0813">Transport</keyword>
<keyword evidence="3" id="KW-0762">Sugar transport</keyword>
<evidence type="ECO:0000313" key="9">
    <source>
        <dbReference type="EMBL" id="MDQ0361476.1"/>
    </source>
</evidence>
<dbReference type="Gene3D" id="3.40.50.2300">
    <property type="match status" value="1"/>
</dbReference>
<keyword evidence="5" id="KW-0598">Phosphotransferase system</keyword>
<protein>
    <submittedName>
        <fullName evidence="9">PTS system cellobiose-specific IIB component</fullName>
    </submittedName>
</protein>
<evidence type="ECO:0000256" key="5">
    <source>
        <dbReference type="ARBA" id="ARBA00022683"/>
    </source>
</evidence>
<comment type="caution">
    <text evidence="9">The sequence shown here is derived from an EMBL/GenBank/DDBJ whole genome shotgun (WGS) entry which is preliminary data.</text>
</comment>